<sequence length="81" mass="8721">MKSSGVKAHHGLLVTRISDAMFSQIQLMSSSSPSKAAPAARALVEISQMLRETVLTMSAPGSRQSSPASLMRHRQWNGGRN</sequence>
<accession>A0A1L5P7C6</accession>
<name>A0A1L5P7C6_RHIET</name>
<dbReference type="AlphaFoldDB" id="A0A1L5P7C6"/>
<proteinExistence type="predicted"/>
<evidence type="ECO:0000256" key="1">
    <source>
        <dbReference type="SAM" id="MobiDB-lite"/>
    </source>
</evidence>
<protein>
    <submittedName>
        <fullName evidence="2">Uncharacterized protein</fullName>
    </submittedName>
</protein>
<dbReference type="EMBL" id="CP017241">
    <property type="protein sequence ID" value="APO76064.1"/>
    <property type="molecule type" value="Genomic_DNA"/>
</dbReference>
<evidence type="ECO:0000313" key="3">
    <source>
        <dbReference type="Proteomes" id="UP000185109"/>
    </source>
</evidence>
<reference evidence="2 3" key="1">
    <citation type="submission" date="2016-09" db="EMBL/GenBank/DDBJ databases">
        <title>The complete genome sequences of Rhizobium gallicum, symbiovars gallicum and phaseoli, symbionts associated to common bean (Phaseolus vulgaris).</title>
        <authorList>
            <person name="Bustos P."/>
            <person name="Santamaria R.I."/>
            <person name="Perez-Carrascal O.M."/>
            <person name="Juarez S."/>
            <person name="Lozano L."/>
            <person name="Martinez-Flores I."/>
            <person name="Martinez-Romero E."/>
            <person name="Cevallos M."/>
            <person name="Romero D."/>
            <person name="Davila G."/>
            <person name="Gonzalez V."/>
        </authorList>
    </citation>
    <scope>NUCLEOTIDE SEQUENCE [LARGE SCALE GENOMIC DNA]</scope>
    <source>
        <strain evidence="2 3">8C-3</strain>
    </source>
</reference>
<organism evidence="2 3">
    <name type="scientific">Rhizobium etli 8C-3</name>
    <dbReference type="NCBI Taxonomy" id="538025"/>
    <lineage>
        <taxon>Bacteria</taxon>
        <taxon>Pseudomonadati</taxon>
        <taxon>Pseudomonadota</taxon>
        <taxon>Alphaproteobacteria</taxon>
        <taxon>Hyphomicrobiales</taxon>
        <taxon>Rhizobiaceae</taxon>
        <taxon>Rhizobium/Agrobacterium group</taxon>
        <taxon>Rhizobium</taxon>
    </lineage>
</organism>
<feature type="compositionally biased region" description="Polar residues" evidence="1">
    <location>
        <begin position="57"/>
        <end position="68"/>
    </location>
</feature>
<dbReference type="Proteomes" id="UP000185109">
    <property type="component" value="Chromosome"/>
</dbReference>
<evidence type="ECO:0000313" key="2">
    <source>
        <dbReference type="EMBL" id="APO76064.1"/>
    </source>
</evidence>
<feature type="region of interest" description="Disordered" evidence="1">
    <location>
        <begin position="57"/>
        <end position="81"/>
    </location>
</feature>
<gene>
    <name evidence="2" type="ORF">AM571_CH03270</name>
</gene>